<dbReference type="SUPFAM" id="SSF89392">
    <property type="entry name" value="Prokaryotic lipoproteins and lipoprotein localization factors"/>
    <property type="match status" value="1"/>
</dbReference>
<dbReference type="HAMAP" id="MF_00240">
    <property type="entry name" value="LolA"/>
    <property type="match status" value="1"/>
</dbReference>
<evidence type="ECO:0000256" key="1">
    <source>
        <dbReference type="ARBA" id="ARBA00004418"/>
    </source>
</evidence>
<evidence type="ECO:0000256" key="10">
    <source>
        <dbReference type="HAMAP-Rule" id="MF_00240"/>
    </source>
</evidence>
<evidence type="ECO:0000256" key="6">
    <source>
        <dbReference type="ARBA" id="ARBA00022729"/>
    </source>
</evidence>
<evidence type="ECO:0000256" key="2">
    <source>
        <dbReference type="ARBA" id="ARBA00007615"/>
    </source>
</evidence>
<evidence type="ECO:0000313" key="11">
    <source>
        <dbReference type="EMBL" id="ARN75781.1"/>
    </source>
</evidence>
<sequence length="210" mass="23780" precursor="true">MYLSLRYFLLLLLSGFSLTALSETAVQQLSAQLQAMNSLSAQFKQTITDNTGTVLQEASGTLTVKRPRRFYWRTEQPYEHLVVTDGKELWLYDIDLEQITQQAFTADLDKAPALLLSGEVDEISKQYQVNVTRAADNSLSFSLTPNQPDSLFKQLVISFNNKQLQSMQLKDSFEQLTTIEFSQLQLNITVADSLFKFAPPDGIDIIRDEP</sequence>
<name>A0A1X9NF40_9GAMM</name>
<dbReference type="GO" id="GO:0044874">
    <property type="term" value="P:lipoprotein localization to outer membrane"/>
    <property type="evidence" value="ECO:0007669"/>
    <property type="project" value="UniProtKB-UniRule"/>
</dbReference>
<dbReference type="Proteomes" id="UP000193450">
    <property type="component" value="Chromosome"/>
</dbReference>
<accession>A0A1X9NF40</accession>
<proteinExistence type="inferred from homology"/>
<dbReference type="InterPro" id="IPR004564">
    <property type="entry name" value="OM_lipoprot_carrier_LolA-like"/>
</dbReference>
<dbReference type="InterPro" id="IPR018323">
    <property type="entry name" value="OM_lipoprot_carrier_LolA_Pbac"/>
</dbReference>
<dbReference type="GO" id="GO:0042953">
    <property type="term" value="P:lipoprotein transport"/>
    <property type="evidence" value="ECO:0007669"/>
    <property type="project" value="InterPro"/>
</dbReference>
<dbReference type="AlphaFoldDB" id="A0A1X9NF40"/>
<comment type="similarity">
    <text evidence="2 10">Belongs to the LolA family.</text>
</comment>
<dbReference type="Pfam" id="PF03548">
    <property type="entry name" value="LolA"/>
    <property type="match status" value="1"/>
</dbReference>
<comment type="subcellular location">
    <subcellularLocation>
        <location evidence="1 10">Periplasm</location>
    </subcellularLocation>
</comment>
<dbReference type="Gene3D" id="2.50.20.10">
    <property type="entry name" value="Lipoprotein localisation LolA/LolB/LppX"/>
    <property type="match status" value="1"/>
</dbReference>
<feature type="signal peptide" evidence="10">
    <location>
        <begin position="1"/>
        <end position="22"/>
    </location>
</feature>
<reference evidence="11 12" key="1">
    <citation type="submission" date="2016-11" db="EMBL/GenBank/DDBJ databases">
        <title>Trade-off between light-utilization and light-protection in marine flavobacteria.</title>
        <authorList>
            <person name="Kumagai Y."/>
        </authorList>
    </citation>
    <scope>NUCLEOTIDE SEQUENCE [LARGE SCALE GENOMIC DNA]</scope>
    <source>
        <strain evidence="11 12">NBRC 107125</strain>
    </source>
</reference>
<evidence type="ECO:0000256" key="7">
    <source>
        <dbReference type="ARBA" id="ARBA00022764"/>
    </source>
</evidence>
<gene>
    <name evidence="10" type="primary">lolA</name>
    <name evidence="11" type="ORF">BST96_17700</name>
</gene>
<keyword evidence="9 10" id="KW-0143">Chaperone</keyword>
<keyword evidence="5 10" id="KW-0813">Transport</keyword>
<evidence type="ECO:0000256" key="3">
    <source>
        <dbReference type="ARBA" id="ARBA00011245"/>
    </source>
</evidence>
<comment type="subunit">
    <text evidence="3 10">Monomer.</text>
</comment>
<dbReference type="EMBL" id="CP019343">
    <property type="protein sequence ID" value="ARN75781.1"/>
    <property type="molecule type" value="Genomic_DNA"/>
</dbReference>
<evidence type="ECO:0000256" key="9">
    <source>
        <dbReference type="ARBA" id="ARBA00023186"/>
    </source>
</evidence>
<dbReference type="KEGG" id="osg:BST96_17700"/>
<feature type="chain" id="PRO_5013416525" description="Outer-membrane lipoprotein carrier protein" evidence="10">
    <location>
        <begin position="23"/>
        <end position="210"/>
    </location>
</feature>
<dbReference type="PANTHER" id="PTHR35869:SF1">
    <property type="entry name" value="OUTER-MEMBRANE LIPOPROTEIN CARRIER PROTEIN"/>
    <property type="match status" value="1"/>
</dbReference>
<comment type="function">
    <text evidence="10">Participates in the translocation of lipoproteins from the inner membrane to the outer membrane. Only forms a complex with a lipoprotein if the residue after the N-terminal Cys is not an aspartate (The Asp acts as a targeting signal to indicate that the lipoprotein should stay in the inner membrane).</text>
</comment>
<dbReference type="RefSeq" id="WP_240554837.1">
    <property type="nucleotide sequence ID" value="NZ_CP019343.1"/>
</dbReference>
<evidence type="ECO:0000256" key="8">
    <source>
        <dbReference type="ARBA" id="ARBA00022927"/>
    </source>
</evidence>
<dbReference type="PANTHER" id="PTHR35869">
    <property type="entry name" value="OUTER-MEMBRANE LIPOPROTEIN CARRIER PROTEIN"/>
    <property type="match status" value="1"/>
</dbReference>
<evidence type="ECO:0000256" key="5">
    <source>
        <dbReference type="ARBA" id="ARBA00022448"/>
    </source>
</evidence>
<keyword evidence="11" id="KW-0449">Lipoprotein</keyword>
<dbReference type="GO" id="GO:0030288">
    <property type="term" value="C:outer membrane-bounded periplasmic space"/>
    <property type="evidence" value="ECO:0007669"/>
    <property type="project" value="TreeGrafter"/>
</dbReference>
<dbReference type="STRING" id="716816.BST96_17700"/>
<evidence type="ECO:0000313" key="12">
    <source>
        <dbReference type="Proteomes" id="UP000193450"/>
    </source>
</evidence>
<keyword evidence="8 10" id="KW-0653">Protein transport</keyword>
<dbReference type="InterPro" id="IPR029046">
    <property type="entry name" value="LolA/LolB/LppX"/>
</dbReference>
<keyword evidence="7 10" id="KW-0574">Periplasm</keyword>
<protein>
    <recommendedName>
        <fullName evidence="4 10">Outer-membrane lipoprotein carrier protein</fullName>
    </recommendedName>
</protein>
<organism evidence="11 12">
    <name type="scientific">Oceanicoccus sagamiensis</name>
    <dbReference type="NCBI Taxonomy" id="716816"/>
    <lineage>
        <taxon>Bacteria</taxon>
        <taxon>Pseudomonadati</taxon>
        <taxon>Pseudomonadota</taxon>
        <taxon>Gammaproteobacteria</taxon>
        <taxon>Cellvibrionales</taxon>
        <taxon>Spongiibacteraceae</taxon>
        <taxon>Oceanicoccus</taxon>
    </lineage>
</organism>
<evidence type="ECO:0000256" key="4">
    <source>
        <dbReference type="ARBA" id="ARBA00014035"/>
    </source>
</evidence>
<dbReference type="CDD" id="cd16325">
    <property type="entry name" value="LolA"/>
    <property type="match status" value="1"/>
</dbReference>
<dbReference type="NCBIfam" id="TIGR00547">
    <property type="entry name" value="lolA"/>
    <property type="match status" value="1"/>
</dbReference>
<keyword evidence="6 10" id="KW-0732">Signal</keyword>
<keyword evidence="12" id="KW-1185">Reference proteome</keyword>